<organism evidence="7 8">
    <name type="scientific">Larkinella knui</name>
    <dbReference type="NCBI Taxonomy" id="2025310"/>
    <lineage>
        <taxon>Bacteria</taxon>
        <taxon>Pseudomonadati</taxon>
        <taxon>Bacteroidota</taxon>
        <taxon>Cytophagia</taxon>
        <taxon>Cytophagales</taxon>
        <taxon>Spirosomataceae</taxon>
        <taxon>Larkinella</taxon>
    </lineage>
</organism>
<feature type="region of interest" description="Disordered" evidence="3">
    <location>
        <begin position="541"/>
        <end position="560"/>
    </location>
</feature>
<feature type="compositionally biased region" description="Basic and acidic residues" evidence="3">
    <location>
        <begin position="348"/>
        <end position="357"/>
    </location>
</feature>
<dbReference type="Proteomes" id="UP000274271">
    <property type="component" value="Unassembled WGS sequence"/>
</dbReference>
<protein>
    <submittedName>
        <fullName evidence="7">S9 family peptidase</fullName>
    </submittedName>
</protein>
<dbReference type="InterPro" id="IPR050278">
    <property type="entry name" value="Serine_Prot_S9B/DPPIV"/>
</dbReference>
<dbReference type="Pfam" id="PF00326">
    <property type="entry name" value="Peptidase_S9"/>
    <property type="match status" value="1"/>
</dbReference>
<keyword evidence="1" id="KW-0645">Protease</keyword>
<dbReference type="InterPro" id="IPR029058">
    <property type="entry name" value="AB_hydrolase_fold"/>
</dbReference>
<dbReference type="GO" id="GO:0008239">
    <property type="term" value="F:dipeptidyl-peptidase activity"/>
    <property type="evidence" value="ECO:0007669"/>
    <property type="project" value="TreeGrafter"/>
</dbReference>
<evidence type="ECO:0000256" key="3">
    <source>
        <dbReference type="SAM" id="MobiDB-lite"/>
    </source>
</evidence>
<dbReference type="GO" id="GO:0004252">
    <property type="term" value="F:serine-type endopeptidase activity"/>
    <property type="evidence" value="ECO:0007669"/>
    <property type="project" value="InterPro"/>
</dbReference>
<dbReference type="Gene3D" id="2.140.10.30">
    <property type="entry name" value="Dipeptidylpeptidase IV, N-terminal domain"/>
    <property type="match status" value="2"/>
</dbReference>
<name>A0A3P1CE32_9BACT</name>
<comment type="caution">
    <text evidence="7">The sequence shown here is derived from an EMBL/GenBank/DDBJ whole genome shotgun (WGS) entry which is preliminary data.</text>
</comment>
<dbReference type="InterPro" id="IPR002469">
    <property type="entry name" value="Peptidase_S9B_N"/>
</dbReference>
<dbReference type="AlphaFoldDB" id="A0A3P1CE32"/>
<dbReference type="Gene3D" id="3.40.50.1820">
    <property type="entry name" value="alpha/beta hydrolase"/>
    <property type="match status" value="1"/>
</dbReference>
<dbReference type="SUPFAM" id="SSF82171">
    <property type="entry name" value="DPP6 N-terminal domain-like"/>
    <property type="match status" value="1"/>
</dbReference>
<feature type="region of interest" description="Disordered" evidence="3">
    <location>
        <begin position="316"/>
        <end position="358"/>
    </location>
</feature>
<sequence length="828" mass="93062">MKQLFIGLGCLLIVRATAQPPAPLSSQLTVEKIMQDPKVWIGTSPSGIFWAEDSKTIYFNWNPAQAKGDSLYKITLGGDRKPVKVAPAERRILPPVTGGIYNRARRLKLYEKDGDLFLLDCKPEKNSENPFRQLTNTVERESNPVFSGDEQKVVFARSNNLFTLALATGELTQITNLDPGSKKADPKSNEQETWLKRDQLALFDVLKERKAKKDEGEKITKAGQPRRPKQFYTEGRTVQNPQLSPDGRFVTFSLLKSAQGAKTALVPSYVTESGFTEDLTARTKVGAPFGSSEFYVYDIERDTIQAVSTKTIPGITDAPDYAKTGPSPASVPDSNRRGPSAGESTGDTARKTKKPAERTVTISGPIWSEDGKYAVVIVRAFDNKDRWIMRLDPATRQLKLLDRQRDEAWVSGFGPLTGMTGFLADNQTFYFPSEADGYAHLYTVNVATGEKKQLTKGKFEVQQIQLSNDKKHFYLTTNEVHPGEQHFYRMAVDGGERVKLTTMTGANDVTLSPDETKLAIRYSYSNKPWELFLMNRRAAPNEPSLQNKGRQKPAQPSAPVQLTHSLTPEFQAYPWRDPAIVTIPARDGQTIYGRLFKPAKPSGKAVLFVHGAGYLQNAHKWWSQYFREYLFHNLLTDKGYTVLDIDYRASAGYGRDWRTGIYRHMGGKDLTDNIDAAQWLVKTQGVDAKRIGLYGGSYGGFITLMAMFTTPDVFAAGAALRPVTDWASYNHGYTANILNEPFTDTLAYRRSSPIYFANGLKGHLLICHGMVDVNVHYQDVVRLTQRLIELKKENWEVASYPVEDHGFVEPTSWMDEYKRILKLFEERL</sequence>
<dbReference type="InterPro" id="IPR002471">
    <property type="entry name" value="Pept_S9_AS"/>
</dbReference>
<evidence type="ECO:0000256" key="4">
    <source>
        <dbReference type="SAM" id="SignalP"/>
    </source>
</evidence>
<dbReference type="Pfam" id="PF07676">
    <property type="entry name" value="PD40"/>
    <property type="match status" value="1"/>
</dbReference>
<dbReference type="Pfam" id="PF00930">
    <property type="entry name" value="DPPIV_N"/>
    <property type="match status" value="1"/>
</dbReference>
<feature type="domain" description="Dipeptidylpeptidase IV N-terminal" evidence="6">
    <location>
        <begin position="362"/>
        <end position="529"/>
    </location>
</feature>
<dbReference type="GO" id="GO:0006508">
    <property type="term" value="P:proteolysis"/>
    <property type="evidence" value="ECO:0007669"/>
    <property type="project" value="UniProtKB-KW"/>
</dbReference>
<reference evidence="7 8" key="1">
    <citation type="submission" date="2018-11" db="EMBL/GenBank/DDBJ databases">
        <authorList>
            <person name="Zhou Z."/>
            <person name="Wang G."/>
        </authorList>
    </citation>
    <scope>NUCLEOTIDE SEQUENCE [LARGE SCALE GENOMIC DNA]</scope>
    <source>
        <strain evidence="7 8">KCTC42998</strain>
    </source>
</reference>
<dbReference type="InterPro" id="IPR001375">
    <property type="entry name" value="Peptidase_S9_cat"/>
</dbReference>
<keyword evidence="8" id="KW-1185">Reference proteome</keyword>
<evidence type="ECO:0000256" key="2">
    <source>
        <dbReference type="ARBA" id="ARBA00022801"/>
    </source>
</evidence>
<keyword evidence="2" id="KW-0378">Hydrolase</keyword>
<keyword evidence="4" id="KW-0732">Signal</keyword>
<dbReference type="OrthoDB" id="9812921at2"/>
<evidence type="ECO:0000256" key="1">
    <source>
        <dbReference type="ARBA" id="ARBA00022670"/>
    </source>
</evidence>
<evidence type="ECO:0000259" key="5">
    <source>
        <dbReference type="Pfam" id="PF00326"/>
    </source>
</evidence>
<accession>A0A3P1CE32</accession>
<feature type="domain" description="Peptidase S9 prolyl oligopeptidase catalytic" evidence="5">
    <location>
        <begin position="633"/>
        <end position="826"/>
    </location>
</feature>
<dbReference type="PANTHER" id="PTHR11731:SF193">
    <property type="entry name" value="DIPEPTIDYL PEPTIDASE 9"/>
    <property type="match status" value="1"/>
</dbReference>
<evidence type="ECO:0000313" key="8">
    <source>
        <dbReference type="Proteomes" id="UP000274271"/>
    </source>
</evidence>
<gene>
    <name evidence="7" type="ORF">EHT87_23705</name>
</gene>
<evidence type="ECO:0000259" key="6">
    <source>
        <dbReference type="Pfam" id="PF00930"/>
    </source>
</evidence>
<dbReference type="EMBL" id="RQJP01000005">
    <property type="protein sequence ID" value="RRB11485.1"/>
    <property type="molecule type" value="Genomic_DNA"/>
</dbReference>
<proteinExistence type="predicted"/>
<evidence type="ECO:0000313" key="7">
    <source>
        <dbReference type="EMBL" id="RRB11485.1"/>
    </source>
</evidence>
<dbReference type="RefSeq" id="WP_124909152.1">
    <property type="nucleotide sequence ID" value="NZ_RQJP01000005.1"/>
</dbReference>
<feature type="signal peptide" evidence="4">
    <location>
        <begin position="1"/>
        <end position="18"/>
    </location>
</feature>
<dbReference type="InterPro" id="IPR011659">
    <property type="entry name" value="WD40"/>
</dbReference>
<dbReference type="SUPFAM" id="SSF53474">
    <property type="entry name" value="alpha/beta-Hydrolases"/>
    <property type="match status" value="1"/>
</dbReference>
<dbReference type="PANTHER" id="PTHR11731">
    <property type="entry name" value="PROTEASE FAMILY S9B,C DIPEPTIDYL-PEPTIDASE IV-RELATED"/>
    <property type="match status" value="1"/>
</dbReference>
<dbReference type="PROSITE" id="PS00708">
    <property type="entry name" value="PRO_ENDOPEP_SER"/>
    <property type="match status" value="1"/>
</dbReference>
<feature type="chain" id="PRO_5017998828" evidence="4">
    <location>
        <begin position="19"/>
        <end position="828"/>
    </location>
</feature>